<evidence type="ECO:0000256" key="3">
    <source>
        <dbReference type="ARBA" id="ARBA00022692"/>
    </source>
</evidence>
<feature type="transmembrane region" description="Helical" evidence="10">
    <location>
        <begin position="101"/>
        <end position="119"/>
    </location>
</feature>
<keyword evidence="6 10" id="KW-1133">Transmembrane helix</keyword>
<dbReference type="CDD" id="cd03467">
    <property type="entry name" value="Rieske"/>
    <property type="match status" value="1"/>
</dbReference>
<dbReference type="Pfam" id="PF03348">
    <property type="entry name" value="Serinc"/>
    <property type="match status" value="1"/>
</dbReference>
<evidence type="ECO:0000259" key="11">
    <source>
        <dbReference type="PROSITE" id="PS51296"/>
    </source>
</evidence>
<dbReference type="SUPFAM" id="SSF50022">
    <property type="entry name" value="ISP domain"/>
    <property type="match status" value="1"/>
</dbReference>
<keyword evidence="7" id="KW-0408">Iron</keyword>
<sequence>MGVCGIPTVKPKQGKLMYIGFILFGVLMSTLTFIPDFRRFFVVNSRYCSRNTSQGKCDTLVGHILLYRFFIGMMVFFLFLAIINCQLTVFTTFSHWLENGFWFIKFHLFCLCVLLTLLIPEGHLSNAIMHVGWIGSFIVMVIQTILIIDLAKALNGYWVERMELSDRPKWWYFSMLFFTSLLYTLSLAFIVYFYATYTISKDCRTNLIFITTVVLLCTFASLLSIHPKVRETGLLQAGIVTSYSVYFGWTCMQHYPYSACNPSWNSLILTEFNFHIQLNMIFDTFVTFSLLVYSVLHEVSVQHLLTNINPCADCWNLQSQVKNHPSTPEESEEKPLVASTYLMFYLFLLLICLHLLMVISNYYTPEGIVGTEDEVLETEYDKLIDMDEYVKSLSQWVASCLKMIVDEGVPFFSGISGRRKSRRRTGRLVTVNNQKIALLKHKGTVYALDEMCPHMGGPLHLGDIEELGQAALPCIVCPWHSWKFSLENGFVKDPACEKGTKVGIYPVQVTDKGELRVGFRSFSPDYFNGAMEF</sequence>
<feature type="transmembrane region" description="Helical" evidence="10">
    <location>
        <begin position="207"/>
        <end position="225"/>
    </location>
</feature>
<feature type="transmembrane region" description="Helical" evidence="10">
    <location>
        <begin position="274"/>
        <end position="296"/>
    </location>
</feature>
<comment type="caution">
    <text evidence="12">The sequence shown here is derived from an EMBL/GenBank/DDBJ whole genome shotgun (WGS) entry which is preliminary data.</text>
</comment>
<accession>A0AAU9WAE8</accession>
<evidence type="ECO:0000256" key="9">
    <source>
        <dbReference type="ARBA" id="ARBA00023136"/>
    </source>
</evidence>
<evidence type="ECO:0000256" key="5">
    <source>
        <dbReference type="ARBA" id="ARBA00022723"/>
    </source>
</evidence>
<dbReference type="InterPro" id="IPR017941">
    <property type="entry name" value="Rieske_2Fe-2S"/>
</dbReference>
<dbReference type="Gene3D" id="2.102.10.10">
    <property type="entry name" value="Rieske [2Fe-2S] iron-sulphur domain"/>
    <property type="match status" value="1"/>
</dbReference>
<evidence type="ECO:0000256" key="1">
    <source>
        <dbReference type="ARBA" id="ARBA00004141"/>
    </source>
</evidence>
<gene>
    <name evidence="12" type="ORF">PMEA_00001662</name>
</gene>
<dbReference type="GO" id="GO:0051537">
    <property type="term" value="F:2 iron, 2 sulfur cluster binding"/>
    <property type="evidence" value="ECO:0007669"/>
    <property type="project" value="UniProtKB-KW"/>
</dbReference>
<dbReference type="Pfam" id="PF22543">
    <property type="entry name" value="Rieske_4"/>
    <property type="match status" value="1"/>
</dbReference>
<dbReference type="GO" id="GO:0046872">
    <property type="term" value="F:metal ion binding"/>
    <property type="evidence" value="ECO:0007669"/>
    <property type="project" value="UniProtKB-KW"/>
</dbReference>
<keyword evidence="13" id="KW-1185">Reference proteome</keyword>
<keyword evidence="4" id="KW-0001">2Fe-2S</keyword>
<reference evidence="12 13" key="1">
    <citation type="submission" date="2022-05" db="EMBL/GenBank/DDBJ databases">
        <authorList>
            <consortium name="Genoscope - CEA"/>
            <person name="William W."/>
        </authorList>
    </citation>
    <scope>NUCLEOTIDE SEQUENCE [LARGE SCALE GENOMIC DNA]</scope>
</reference>
<dbReference type="PANTHER" id="PTHR10383">
    <property type="entry name" value="SERINE INCORPORATOR"/>
    <property type="match status" value="1"/>
</dbReference>
<evidence type="ECO:0000313" key="13">
    <source>
        <dbReference type="Proteomes" id="UP001159428"/>
    </source>
</evidence>
<dbReference type="PROSITE" id="PS51296">
    <property type="entry name" value="RIESKE"/>
    <property type="match status" value="1"/>
</dbReference>
<proteinExistence type="inferred from homology"/>
<feature type="transmembrane region" description="Helical" evidence="10">
    <location>
        <begin position="65"/>
        <end position="89"/>
    </location>
</feature>
<dbReference type="Proteomes" id="UP001159428">
    <property type="component" value="Unassembled WGS sequence"/>
</dbReference>
<evidence type="ECO:0000313" key="12">
    <source>
        <dbReference type="EMBL" id="CAH3106711.1"/>
    </source>
</evidence>
<protein>
    <recommendedName>
        <fullName evidence="11">Rieske domain-containing protein</fullName>
    </recommendedName>
</protein>
<feature type="transmembrane region" description="Helical" evidence="10">
    <location>
        <begin position="342"/>
        <end position="363"/>
    </location>
</feature>
<evidence type="ECO:0000256" key="8">
    <source>
        <dbReference type="ARBA" id="ARBA00023014"/>
    </source>
</evidence>
<keyword evidence="5" id="KW-0479">Metal-binding</keyword>
<evidence type="ECO:0000256" key="2">
    <source>
        <dbReference type="ARBA" id="ARBA00006665"/>
    </source>
</evidence>
<evidence type="ECO:0000256" key="7">
    <source>
        <dbReference type="ARBA" id="ARBA00023004"/>
    </source>
</evidence>
<keyword evidence="8" id="KW-0411">Iron-sulfur</keyword>
<dbReference type="EMBL" id="CALNXJ010000010">
    <property type="protein sequence ID" value="CAH3106711.1"/>
    <property type="molecule type" value="Genomic_DNA"/>
</dbReference>
<keyword evidence="9 10" id="KW-0472">Membrane</keyword>
<dbReference type="GO" id="GO:0016020">
    <property type="term" value="C:membrane"/>
    <property type="evidence" value="ECO:0007669"/>
    <property type="project" value="UniProtKB-SubCell"/>
</dbReference>
<dbReference type="AlphaFoldDB" id="A0AAU9WAE8"/>
<comment type="similarity">
    <text evidence="2">Belongs to the TDE1 family.</text>
</comment>
<dbReference type="InterPro" id="IPR036922">
    <property type="entry name" value="Rieske_2Fe-2S_sf"/>
</dbReference>
<comment type="subcellular location">
    <subcellularLocation>
        <location evidence="1">Membrane</location>
        <topology evidence="1">Multi-pass membrane protein</topology>
    </subcellularLocation>
</comment>
<dbReference type="PANTHER" id="PTHR10383:SF9">
    <property type="entry name" value="SERINE INCORPORATOR, ISOFORM F"/>
    <property type="match status" value="1"/>
</dbReference>
<evidence type="ECO:0000256" key="4">
    <source>
        <dbReference type="ARBA" id="ARBA00022714"/>
    </source>
</evidence>
<organism evidence="12 13">
    <name type="scientific">Pocillopora meandrina</name>
    <dbReference type="NCBI Taxonomy" id="46732"/>
    <lineage>
        <taxon>Eukaryota</taxon>
        <taxon>Metazoa</taxon>
        <taxon>Cnidaria</taxon>
        <taxon>Anthozoa</taxon>
        <taxon>Hexacorallia</taxon>
        <taxon>Scleractinia</taxon>
        <taxon>Astrocoeniina</taxon>
        <taxon>Pocilloporidae</taxon>
        <taxon>Pocillopora</taxon>
    </lineage>
</organism>
<name>A0AAU9WAE8_9CNID</name>
<dbReference type="InterPro" id="IPR005016">
    <property type="entry name" value="TDE1/TMS"/>
</dbReference>
<feature type="transmembrane region" description="Helical" evidence="10">
    <location>
        <begin position="171"/>
        <end position="195"/>
    </location>
</feature>
<dbReference type="InterPro" id="IPR054716">
    <property type="entry name" value="Sol_Rieske_ferrdox_dom"/>
</dbReference>
<feature type="domain" description="Rieske" evidence="11">
    <location>
        <begin position="415"/>
        <end position="516"/>
    </location>
</feature>
<evidence type="ECO:0000256" key="6">
    <source>
        <dbReference type="ARBA" id="ARBA00022989"/>
    </source>
</evidence>
<evidence type="ECO:0000256" key="10">
    <source>
        <dbReference type="SAM" id="Phobius"/>
    </source>
</evidence>
<feature type="transmembrane region" description="Helical" evidence="10">
    <location>
        <begin position="16"/>
        <end position="34"/>
    </location>
</feature>
<feature type="transmembrane region" description="Helical" evidence="10">
    <location>
        <begin position="131"/>
        <end position="151"/>
    </location>
</feature>
<keyword evidence="3 10" id="KW-0812">Transmembrane</keyword>